<dbReference type="AlphaFoldDB" id="A0A3P1T6L3"/>
<dbReference type="OrthoDB" id="9813713at2"/>
<name>A0A3P1T6L3_9ACTN</name>
<evidence type="ECO:0000313" key="1">
    <source>
        <dbReference type="EMBL" id="RRD05019.1"/>
    </source>
</evidence>
<accession>A0A3P1T6L3</accession>
<gene>
    <name evidence="1" type="ORF">EII34_07955</name>
</gene>
<dbReference type="InterPro" id="IPR007263">
    <property type="entry name" value="DCC1-like"/>
</dbReference>
<comment type="caution">
    <text evidence="1">The sequence shown here is derived from an EMBL/GenBank/DDBJ whole genome shotgun (WGS) entry which is preliminary data.</text>
</comment>
<organism evidence="1 2">
    <name type="scientific">Arachnia propionica</name>
    <dbReference type="NCBI Taxonomy" id="1750"/>
    <lineage>
        <taxon>Bacteria</taxon>
        <taxon>Bacillati</taxon>
        <taxon>Actinomycetota</taxon>
        <taxon>Actinomycetes</taxon>
        <taxon>Propionibacteriales</taxon>
        <taxon>Propionibacteriaceae</taxon>
        <taxon>Arachnia</taxon>
    </lineage>
</organism>
<proteinExistence type="predicted"/>
<reference evidence="1 2" key="1">
    <citation type="submission" date="2018-11" db="EMBL/GenBank/DDBJ databases">
        <title>Genomes From Bacteria Associated with the Canine Oral Cavity: a Test Case for Automated Genome-Based Taxonomic Assignment.</title>
        <authorList>
            <person name="Coil D.A."/>
            <person name="Jospin G."/>
            <person name="Darling A.E."/>
            <person name="Wallis C."/>
            <person name="Davis I.J."/>
            <person name="Harris S."/>
            <person name="Eisen J.A."/>
            <person name="Holcombe L.J."/>
            <person name="O'Flynn C."/>
        </authorList>
    </citation>
    <scope>NUCLEOTIDE SEQUENCE [LARGE SCALE GENOMIC DNA]</scope>
    <source>
        <strain evidence="1 2">OH887_COT-365</strain>
    </source>
</reference>
<dbReference type="Proteomes" id="UP000280819">
    <property type="component" value="Unassembled WGS sequence"/>
</dbReference>
<dbReference type="Pfam" id="PF04134">
    <property type="entry name" value="DCC1-like"/>
    <property type="match status" value="1"/>
</dbReference>
<protein>
    <submittedName>
        <fullName evidence="1">DUF393 domain-containing protein</fullName>
    </submittedName>
</protein>
<dbReference type="GO" id="GO:0015035">
    <property type="term" value="F:protein-disulfide reductase activity"/>
    <property type="evidence" value="ECO:0007669"/>
    <property type="project" value="InterPro"/>
</dbReference>
<sequence length="127" mass="14160">MDSNGVILYDADCGFCSMSIQVATSRMVRTRMRPLMVQRADLGRWGLDRAACLELLHVVDARGRVRIGSDAVAAILQSSRLPWPIAGLVLRSPGVRRLSQWVYRIVARNRHRLPGGTPTCRLDVMDS</sequence>
<evidence type="ECO:0000313" key="2">
    <source>
        <dbReference type="Proteomes" id="UP000280819"/>
    </source>
</evidence>
<dbReference type="EMBL" id="RQZG01000008">
    <property type="protein sequence ID" value="RRD05019.1"/>
    <property type="molecule type" value="Genomic_DNA"/>
</dbReference>